<dbReference type="Gene3D" id="2.60.120.10">
    <property type="entry name" value="Jelly Rolls"/>
    <property type="match status" value="2"/>
</dbReference>
<dbReference type="InterPro" id="IPR011051">
    <property type="entry name" value="RmlC_Cupin_sf"/>
</dbReference>
<evidence type="ECO:0000256" key="1">
    <source>
        <dbReference type="ARBA" id="ARBA00008416"/>
    </source>
</evidence>
<dbReference type="Proteomes" id="UP000333828">
    <property type="component" value="Unassembled WGS sequence"/>
</dbReference>
<evidence type="ECO:0000313" key="7">
    <source>
        <dbReference type="Proteomes" id="UP000333828"/>
    </source>
</evidence>
<gene>
    <name evidence="6" type="ORF">PIN31115_05273</name>
</gene>
<evidence type="ECO:0000259" key="4">
    <source>
        <dbReference type="Pfam" id="PF02678"/>
    </source>
</evidence>
<dbReference type="PANTHER" id="PTHR13903:SF8">
    <property type="entry name" value="PIRIN"/>
    <property type="match status" value="1"/>
</dbReference>
<dbReference type="RefSeq" id="WP_150686578.1">
    <property type="nucleotide sequence ID" value="NZ_CABPSI010000008.1"/>
</dbReference>
<feature type="domain" description="Pirin C-terminal" evidence="5">
    <location>
        <begin position="230"/>
        <end position="324"/>
    </location>
</feature>
<evidence type="ECO:0000313" key="6">
    <source>
        <dbReference type="EMBL" id="VVE58194.1"/>
    </source>
</evidence>
<name>A0A5E4ZAV0_9BURK</name>
<proteinExistence type="inferred from homology"/>
<feature type="region of interest" description="Disordered" evidence="3">
    <location>
        <begin position="200"/>
        <end position="219"/>
    </location>
</feature>
<dbReference type="InterPro" id="IPR008778">
    <property type="entry name" value="Pirin_C_dom"/>
</dbReference>
<evidence type="ECO:0000259" key="5">
    <source>
        <dbReference type="Pfam" id="PF05726"/>
    </source>
</evidence>
<evidence type="ECO:0000256" key="3">
    <source>
        <dbReference type="SAM" id="MobiDB-lite"/>
    </source>
</evidence>
<dbReference type="InterPro" id="IPR014710">
    <property type="entry name" value="RmlC-like_jellyroll"/>
</dbReference>
<dbReference type="EMBL" id="CABPSI010000008">
    <property type="protein sequence ID" value="VVE58194.1"/>
    <property type="molecule type" value="Genomic_DNA"/>
</dbReference>
<dbReference type="PANTHER" id="PTHR13903">
    <property type="entry name" value="PIRIN-RELATED"/>
    <property type="match status" value="1"/>
</dbReference>
<dbReference type="SUPFAM" id="SSF51182">
    <property type="entry name" value="RmlC-like cupins"/>
    <property type="match status" value="1"/>
</dbReference>
<comment type="similarity">
    <text evidence="1 2">Belongs to the pirin family.</text>
</comment>
<sequence length="327" mass="34829">MANPNSVPGLASGPESLESLVSLRTRVKKRPAAHADAPVTARVLPVSRPGRCAAAAGAGVFDQTGETDPFLSIDVFRRHGACIPPHPHAGCAVATYLFPESTTSMRCRNAQGGDDTLQPGDLLWLEANCGTVHDDVPEDLCKTVRGVRLVVNRAGRHAHGAPDQTVVRAAAMPQWQAGGLDLTLVCGEWGDLQVDRADRISSDETPQSGGNPSSAEKPTTLLRLDWRDDDLRTFTIPCDGRRWIALIAQGEAALAGHALRADGGDVEAMLLPPGEWQMAGRAGARLLLVGGTPLDEPVVFRGNFAARDEGDLINLMRRYQQGSMGTL</sequence>
<feature type="compositionally biased region" description="Polar residues" evidence="3">
    <location>
        <begin position="203"/>
        <end position="217"/>
    </location>
</feature>
<dbReference type="InterPro" id="IPR012093">
    <property type="entry name" value="Pirin"/>
</dbReference>
<keyword evidence="7" id="KW-1185">Reference proteome</keyword>
<evidence type="ECO:0000256" key="2">
    <source>
        <dbReference type="RuleBase" id="RU003457"/>
    </source>
</evidence>
<dbReference type="InterPro" id="IPR003829">
    <property type="entry name" value="Pirin_N_dom"/>
</dbReference>
<reference evidence="6 7" key="1">
    <citation type="submission" date="2019-08" db="EMBL/GenBank/DDBJ databases">
        <authorList>
            <person name="Peeters C."/>
        </authorList>
    </citation>
    <scope>NUCLEOTIDE SEQUENCE [LARGE SCALE GENOMIC DNA]</scope>
    <source>
        <strain evidence="6 7">LMG 31115</strain>
    </source>
</reference>
<feature type="domain" description="Pirin N-terminal" evidence="4">
    <location>
        <begin position="80"/>
        <end position="148"/>
    </location>
</feature>
<dbReference type="AlphaFoldDB" id="A0A5E4ZAV0"/>
<protein>
    <submittedName>
        <fullName evidence="6">Pirin-like protein</fullName>
    </submittedName>
</protein>
<dbReference type="PIRSF" id="PIRSF006232">
    <property type="entry name" value="Pirin"/>
    <property type="match status" value="1"/>
</dbReference>
<organism evidence="6 7">
    <name type="scientific">Pandoraea iniqua</name>
    <dbReference type="NCBI Taxonomy" id="2508288"/>
    <lineage>
        <taxon>Bacteria</taxon>
        <taxon>Pseudomonadati</taxon>
        <taxon>Pseudomonadota</taxon>
        <taxon>Betaproteobacteria</taxon>
        <taxon>Burkholderiales</taxon>
        <taxon>Burkholderiaceae</taxon>
        <taxon>Pandoraea</taxon>
    </lineage>
</organism>
<accession>A0A5E4ZAV0</accession>
<dbReference type="Pfam" id="PF05726">
    <property type="entry name" value="Pirin_C"/>
    <property type="match status" value="1"/>
</dbReference>
<dbReference type="Pfam" id="PF02678">
    <property type="entry name" value="Pirin"/>
    <property type="match status" value="1"/>
</dbReference>